<evidence type="ECO:0000313" key="5">
    <source>
        <dbReference type="EMBL" id="QPS79287.1"/>
    </source>
</evidence>
<dbReference type="InterPro" id="IPR002547">
    <property type="entry name" value="tRNA-bd_dom"/>
</dbReference>
<evidence type="ECO:0000313" key="8">
    <source>
        <dbReference type="Proteomes" id="UP000595064"/>
    </source>
</evidence>
<dbReference type="EMBL" id="FNPE01000001">
    <property type="protein sequence ID" value="SDX85550.1"/>
    <property type="molecule type" value="Genomic_DNA"/>
</dbReference>
<dbReference type="NCBIfam" id="NF007494">
    <property type="entry name" value="PRK10089.1-3"/>
    <property type="match status" value="1"/>
</dbReference>
<gene>
    <name evidence="5" type="ORF">I6G47_19940</name>
    <name evidence="6" type="ORF">SAMN05421547_101482</name>
</gene>
<evidence type="ECO:0000313" key="7">
    <source>
        <dbReference type="Proteomes" id="UP000183417"/>
    </source>
</evidence>
<dbReference type="KEGG" id="dla:I6G47_19940"/>
<evidence type="ECO:0000256" key="1">
    <source>
        <dbReference type="ARBA" id="ARBA00022555"/>
    </source>
</evidence>
<evidence type="ECO:0000256" key="3">
    <source>
        <dbReference type="PROSITE-ProRule" id="PRU00209"/>
    </source>
</evidence>
<dbReference type="GeneID" id="94695291"/>
<dbReference type="Proteomes" id="UP000183417">
    <property type="component" value="Unassembled WGS sequence"/>
</dbReference>
<reference evidence="6 7" key="1">
    <citation type="submission" date="2016-10" db="EMBL/GenBank/DDBJ databases">
        <authorList>
            <person name="de Groot N.N."/>
        </authorList>
    </citation>
    <scope>NUCLEOTIDE SEQUENCE [LARGE SCALE GENOMIC DNA]</scope>
    <source>
        <strain evidence="6 7">LMG 24775</strain>
    </source>
</reference>
<dbReference type="PROSITE" id="PS50886">
    <property type="entry name" value="TRBD"/>
    <property type="match status" value="1"/>
</dbReference>
<evidence type="ECO:0000313" key="6">
    <source>
        <dbReference type="EMBL" id="SDX85550.1"/>
    </source>
</evidence>
<organism evidence="6 7">
    <name type="scientific">Delftia lacustris</name>
    <dbReference type="NCBI Taxonomy" id="558537"/>
    <lineage>
        <taxon>Bacteria</taxon>
        <taxon>Pseudomonadati</taxon>
        <taxon>Pseudomonadota</taxon>
        <taxon>Betaproteobacteria</taxon>
        <taxon>Burkholderiales</taxon>
        <taxon>Comamonadaceae</taxon>
        <taxon>Delftia</taxon>
    </lineage>
</organism>
<accession>A0A1H3F3U2</accession>
<keyword evidence="1 3" id="KW-0820">tRNA-binding</keyword>
<name>A0A1H3F3U2_9BURK</name>
<dbReference type="Pfam" id="PF01588">
    <property type="entry name" value="tRNA_bind"/>
    <property type="match status" value="1"/>
</dbReference>
<keyword evidence="8" id="KW-1185">Reference proteome</keyword>
<dbReference type="EMBL" id="CP065748">
    <property type="protein sequence ID" value="QPS79287.1"/>
    <property type="molecule type" value="Genomic_DNA"/>
</dbReference>
<dbReference type="InterPro" id="IPR008231">
    <property type="entry name" value="CsaA"/>
</dbReference>
<dbReference type="AlphaFoldDB" id="A0A1H3F3U2"/>
<keyword evidence="2 3" id="KW-0694">RNA-binding</keyword>
<dbReference type="InterPro" id="IPR051270">
    <property type="entry name" value="Tyrosine-tRNA_ligase_regulator"/>
</dbReference>
<dbReference type="PANTHER" id="PTHR11586:SF37">
    <property type="entry name" value="TRNA-BINDING DOMAIN-CONTAINING PROTEIN"/>
    <property type="match status" value="1"/>
</dbReference>
<dbReference type="RefSeq" id="WP_016449831.1">
    <property type="nucleotide sequence ID" value="NZ_AP025556.1"/>
</dbReference>
<dbReference type="CDD" id="cd02798">
    <property type="entry name" value="tRNA_bind_CsaA"/>
    <property type="match status" value="1"/>
</dbReference>
<reference evidence="5 8" key="2">
    <citation type="submission" date="2020-12" db="EMBL/GenBank/DDBJ databases">
        <title>FDA dAtabase for Regulatory Grade micrObial Sequences (FDA-ARGOS): Supporting development and validation of Infectious Disease Dx tests.</title>
        <authorList>
            <person name="Sproer C."/>
            <person name="Gronow S."/>
            <person name="Severitt S."/>
            <person name="Schroder I."/>
            <person name="Tallon L."/>
            <person name="Sadzewicz L."/>
            <person name="Zhao X."/>
            <person name="Boylan J."/>
            <person name="Ott S."/>
            <person name="Bowen H."/>
            <person name="Vavikolanu K."/>
            <person name="Mehta A."/>
            <person name="Aluvathingal J."/>
            <person name="Nadendla S."/>
            <person name="Lowell S."/>
            <person name="Myers T."/>
            <person name="Yan Y."/>
            <person name="Sichtig H."/>
        </authorList>
    </citation>
    <scope>NUCLEOTIDE SEQUENCE [LARGE SCALE GENOMIC DNA]</scope>
    <source>
        <strain evidence="5 8">FDAARGOS_890</strain>
    </source>
</reference>
<feature type="domain" description="TRNA-binding" evidence="4">
    <location>
        <begin position="15"/>
        <end position="119"/>
    </location>
</feature>
<dbReference type="Proteomes" id="UP000595064">
    <property type="component" value="Chromosome"/>
</dbReference>
<dbReference type="NCBIfam" id="NF007495">
    <property type="entry name" value="PRK10089.1-4"/>
    <property type="match status" value="1"/>
</dbReference>
<dbReference type="NCBIfam" id="TIGR02222">
    <property type="entry name" value="chap_CsaA"/>
    <property type="match status" value="1"/>
</dbReference>
<evidence type="ECO:0000259" key="4">
    <source>
        <dbReference type="PROSITE" id="PS50886"/>
    </source>
</evidence>
<dbReference type="InterPro" id="IPR012340">
    <property type="entry name" value="NA-bd_OB-fold"/>
</dbReference>
<evidence type="ECO:0000256" key="2">
    <source>
        <dbReference type="ARBA" id="ARBA00022884"/>
    </source>
</evidence>
<dbReference type="SUPFAM" id="SSF50249">
    <property type="entry name" value="Nucleic acid-binding proteins"/>
    <property type="match status" value="1"/>
</dbReference>
<dbReference type="PANTHER" id="PTHR11586">
    <property type="entry name" value="TRNA-AMINOACYLATION COFACTOR ARC1 FAMILY MEMBER"/>
    <property type="match status" value="1"/>
</dbReference>
<dbReference type="GO" id="GO:0000049">
    <property type="term" value="F:tRNA binding"/>
    <property type="evidence" value="ECO:0007669"/>
    <property type="project" value="UniProtKB-UniRule"/>
</dbReference>
<dbReference type="NCBIfam" id="NF007493">
    <property type="entry name" value="PRK10089.1-2"/>
    <property type="match status" value="1"/>
</dbReference>
<protein>
    <submittedName>
        <fullName evidence="6">tRNA-binding protein</fullName>
    </submittedName>
</protein>
<dbReference type="Gene3D" id="2.40.50.140">
    <property type="entry name" value="Nucleic acid-binding proteins"/>
    <property type="match status" value="1"/>
</dbReference>
<sequence length="119" mass="13138">MTTSSALHETIGFDDFLKVELRVGRIVDAQVFKEARRPAYVLQVDFGPALGLRKSSAQITALYRPEELIGRQVVAVLNFPSKQIGPMRSECLVTGFHNENGEVALCVPDREVPLGTKLL</sequence>
<dbReference type="FunFam" id="2.40.50.140:FF:000165">
    <property type="entry name" value="Chaperone CsaA"/>
    <property type="match status" value="1"/>
</dbReference>
<proteinExistence type="predicted"/>